<dbReference type="GO" id="GO:0016706">
    <property type="term" value="F:2-oxoglutarate-dependent dioxygenase activity"/>
    <property type="evidence" value="ECO:0007669"/>
    <property type="project" value="UniProtKB-ARBA"/>
</dbReference>
<dbReference type="PATRIC" id="fig|926556.3.peg.3739"/>
<dbReference type="Gene3D" id="2.60.120.620">
    <property type="entry name" value="q2cbj1_9rhob like domain"/>
    <property type="match status" value="1"/>
</dbReference>
<dbReference type="KEGG" id="evi:Echvi_3553"/>
<dbReference type="AlphaFoldDB" id="L0G0P5"/>
<feature type="region of interest" description="Disordered" evidence="1">
    <location>
        <begin position="136"/>
        <end position="166"/>
    </location>
</feature>
<dbReference type="eggNOG" id="COG2378">
    <property type="taxonomic scope" value="Bacteria"/>
</dbReference>
<dbReference type="eggNOG" id="COG5285">
    <property type="taxonomic scope" value="Bacteria"/>
</dbReference>
<dbReference type="EMBL" id="CP003346">
    <property type="protein sequence ID" value="AGA79769.1"/>
    <property type="molecule type" value="Genomic_DNA"/>
</dbReference>
<dbReference type="Proteomes" id="UP000010796">
    <property type="component" value="Chromosome"/>
</dbReference>
<protein>
    <submittedName>
        <fullName evidence="2">Phytanoyl-CoA dioxygenase (PhyH)</fullName>
    </submittedName>
</protein>
<gene>
    <name evidence="2" type="ordered locus">Echvi_3553</name>
</gene>
<dbReference type="Pfam" id="PF05721">
    <property type="entry name" value="PhyH"/>
    <property type="match status" value="1"/>
</dbReference>
<dbReference type="STRING" id="926556.Echvi_3553"/>
<organism evidence="2 3">
    <name type="scientific">Echinicola vietnamensis (strain DSM 17526 / LMG 23754 / KMM 6221)</name>
    <dbReference type="NCBI Taxonomy" id="926556"/>
    <lineage>
        <taxon>Bacteria</taxon>
        <taxon>Pseudomonadati</taxon>
        <taxon>Bacteroidota</taxon>
        <taxon>Cytophagia</taxon>
        <taxon>Cytophagales</taxon>
        <taxon>Cyclobacteriaceae</taxon>
        <taxon>Echinicola</taxon>
    </lineage>
</organism>
<keyword evidence="2" id="KW-0560">Oxidoreductase</keyword>
<dbReference type="InterPro" id="IPR008775">
    <property type="entry name" value="Phytyl_CoA_dOase-like"/>
</dbReference>
<proteinExistence type="predicted"/>
<evidence type="ECO:0000313" key="2">
    <source>
        <dbReference type="EMBL" id="AGA79769.1"/>
    </source>
</evidence>
<reference evidence="3" key="1">
    <citation type="submission" date="2012-02" db="EMBL/GenBank/DDBJ databases">
        <title>The complete genome of Echinicola vietnamensis DSM 17526.</title>
        <authorList>
            <person name="Lucas S."/>
            <person name="Copeland A."/>
            <person name="Lapidus A."/>
            <person name="Glavina del Rio T."/>
            <person name="Dalin E."/>
            <person name="Tice H."/>
            <person name="Bruce D."/>
            <person name="Goodwin L."/>
            <person name="Pitluck S."/>
            <person name="Peters L."/>
            <person name="Ovchinnikova G."/>
            <person name="Teshima H."/>
            <person name="Kyrpides N."/>
            <person name="Mavromatis K."/>
            <person name="Ivanova N."/>
            <person name="Brettin T."/>
            <person name="Detter J.C."/>
            <person name="Han C."/>
            <person name="Larimer F."/>
            <person name="Land M."/>
            <person name="Hauser L."/>
            <person name="Markowitz V."/>
            <person name="Cheng J.-F."/>
            <person name="Hugenholtz P."/>
            <person name="Woyke T."/>
            <person name="Wu D."/>
            <person name="Brambilla E."/>
            <person name="Klenk H.-P."/>
            <person name="Eisen J.A."/>
        </authorList>
    </citation>
    <scope>NUCLEOTIDE SEQUENCE [LARGE SCALE GENOMIC DNA]</scope>
    <source>
        <strain evidence="3">DSM 17526 / LMG 23754 / KMM 6221</strain>
    </source>
</reference>
<keyword evidence="2" id="KW-0223">Dioxygenase</keyword>
<dbReference type="RefSeq" id="WP_015267314.1">
    <property type="nucleotide sequence ID" value="NC_019904.1"/>
</dbReference>
<dbReference type="SUPFAM" id="SSF51197">
    <property type="entry name" value="Clavaminate synthase-like"/>
    <property type="match status" value="1"/>
</dbReference>
<accession>L0G0P5</accession>
<dbReference type="HOGENOM" id="CLU_663485_0_0_10"/>
<evidence type="ECO:0000313" key="3">
    <source>
        <dbReference type="Proteomes" id="UP000010796"/>
    </source>
</evidence>
<evidence type="ECO:0000256" key="1">
    <source>
        <dbReference type="SAM" id="MobiDB-lite"/>
    </source>
</evidence>
<name>L0G0P5_ECHVK</name>
<dbReference type="OrthoDB" id="43316at2"/>
<keyword evidence="3" id="KW-1185">Reference proteome</keyword>
<sequence length="414" mass="46775">MATNTHALIRYKTIDSCLRNRDRRWTLKDLIDACSEELYRYEGVDKGVSKRTVQMDIQHMRDDVSGYNAPIVVAEKKYYSYEDPDYSIINMPVTDQDSGKLTEVLEVLNQFKDFTYFKQVNGIVQQLEEAIDALNNGQKSSPESTEAENHPAEISPIAQPDESTAPSIDQQRLKALDLKLYKRGSYIFPCIYSPKSLQKIKALVHNYLTEQAYTDTTLLHALLEKIPALQPLIFNKHLVAILNTIDIDLFLTKSAFLHVMDTGKAAVDAWHQDTTINVKNQVNATGFEAWEHSNGHFKVTPPERILQNALIVRIHLEETFEENGALQVIPGSHKRKWKEHELTLIPINRTPVVAEVAAGGIHLMKPLVVHTEPTAPQQNRGPVIQLEFSSVGLPDGLLWAERHEIGIDLEPASD</sequence>